<keyword evidence="2" id="KW-1185">Reference proteome</keyword>
<dbReference type="Proteomes" id="UP000815677">
    <property type="component" value="Unassembled WGS sequence"/>
</dbReference>
<proteinExistence type="predicted"/>
<name>A0ABQ0KTY0_MYCCL</name>
<organism evidence="1 2">
    <name type="scientific">Mycena chlorophos</name>
    <name type="common">Agaric fungus</name>
    <name type="synonym">Agaricus chlorophos</name>
    <dbReference type="NCBI Taxonomy" id="658473"/>
    <lineage>
        <taxon>Eukaryota</taxon>
        <taxon>Fungi</taxon>
        <taxon>Dikarya</taxon>
        <taxon>Basidiomycota</taxon>
        <taxon>Agaricomycotina</taxon>
        <taxon>Agaricomycetes</taxon>
        <taxon>Agaricomycetidae</taxon>
        <taxon>Agaricales</taxon>
        <taxon>Marasmiineae</taxon>
        <taxon>Mycenaceae</taxon>
        <taxon>Mycena</taxon>
    </lineage>
</organism>
<dbReference type="EMBL" id="DF837696">
    <property type="protein sequence ID" value="GAT42293.1"/>
    <property type="molecule type" value="Genomic_DNA"/>
</dbReference>
<evidence type="ECO:0000313" key="2">
    <source>
        <dbReference type="Proteomes" id="UP000815677"/>
    </source>
</evidence>
<gene>
    <name evidence="1" type="ORF">MCHLO_00012</name>
</gene>
<accession>A0ABQ0KTY0</accession>
<sequence length="197" mass="21727">MAAFAVPRFTESIQQLVEDELTQHSPPFTKFYTGILWPTAGDAVFVPVPVRLGLDTASSPYDLDPLWWLGLGGGPEASSFDLETTALTVTHWPFDDPTPLKRSYTVFVTHQGIDDAVSAYHAQPPNALINSMAHVHGRSWRGNILVTRSALHSGTKGKYECGVTDMSERDMYVARGILKSLIEEELLGRHPAPFFSV</sequence>
<protein>
    <submittedName>
        <fullName evidence="1">Uncharacterized protein</fullName>
    </submittedName>
</protein>
<reference evidence="1" key="1">
    <citation type="submission" date="2014-09" db="EMBL/GenBank/DDBJ databases">
        <title>Genome sequence of the luminous mushroom Mycena chlorophos for searching fungal bioluminescence genes.</title>
        <authorList>
            <person name="Tanaka Y."/>
            <person name="Kasuga D."/>
            <person name="Oba Y."/>
            <person name="Hase S."/>
            <person name="Sato K."/>
            <person name="Oba Y."/>
            <person name="Sakakibara Y."/>
        </authorList>
    </citation>
    <scope>NUCLEOTIDE SEQUENCE</scope>
</reference>
<evidence type="ECO:0000313" key="1">
    <source>
        <dbReference type="EMBL" id="GAT42293.1"/>
    </source>
</evidence>